<feature type="chain" id="PRO_5046144412" description="CARDB domain-containing protein" evidence="1">
    <location>
        <begin position="21"/>
        <end position="182"/>
    </location>
</feature>
<keyword evidence="1" id="KW-0732">Signal</keyword>
<protein>
    <recommendedName>
        <fullName evidence="4">CARDB domain-containing protein</fullName>
    </recommendedName>
</protein>
<evidence type="ECO:0000313" key="2">
    <source>
        <dbReference type="EMBL" id="GAA5483926.1"/>
    </source>
</evidence>
<dbReference type="RefSeq" id="WP_353568029.1">
    <property type="nucleotide sequence ID" value="NZ_BAABRI010000019.1"/>
</dbReference>
<proteinExistence type="predicted"/>
<evidence type="ECO:0000313" key="3">
    <source>
        <dbReference type="Proteomes" id="UP001476282"/>
    </source>
</evidence>
<organism evidence="2 3">
    <name type="scientific">Haloferula sargassicola</name>
    <dbReference type="NCBI Taxonomy" id="490096"/>
    <lineage>
        <taxon>Bacteria</taxon>
        <taxon>Pseudomonadati</taxon>
        <taxon>Verrucomicrobiota</taxon>
        <taxon>Verrucomicrobiia</taxon>
        <taxon>Verrucomicrobiales</taxon>
        <taxon>Verrucomicrobiaceae</taxon>
        <taxon>Haloferula</taxon>
    </lineage>
</organism>
<feature type="signal peptide" evidence="1">
    <location>
        <begin position="1"/>
        <end position="20"/>
    </location>
</feature>
<accession>A0ABP9UQV4</accession>
<evidence type="ECO:0000256" key="1">
    <source>
        <dbReference type="SAM" id="SignalP"/>
    </source>
</evidence>
<comment type="caution">
    <text evidence="2">The sequence shown here is derived from an EMBL/GenBank/DDBJ whole genome shotgun (WGS) entry which is preliminary data.</text>
</comment>
<evidence type="ECO:0008006" key="4">
    <source>
        <dbReference type="Google" id="ProtNLM"/>
    </source>
</evidence>
<keyword evidence="3" id="KW-1185">Reference proteome</keyword>
<reference evidence="2 3" key="1">
    <citation type="submission" date="2024-02" db="EMBL/GenBank/DDBJ databases">
        <title>Haloferula sargassicola NBRC 104335.</title>
        <authorList>
            <person name="Ichikawa N."/>
            <person name="Katano-Makiyama Y."/>
            <person name="Hidaka K."/>
        </authorList>
    </citation>
    <scope>NUCLEOTIDE SEQUENCE [LARGE SCALE GENOMIC DNA]</scope>
    <source>
        <strain evidence="2 3">NBRC 104335</strain>
    </source>
</reference>
<name>A0ABP9UQV4_9BACT</name>
<dbReference type="Proteomes" id="UP001476282">
    <property type="component" value="Unassembled WGS sequence"/>
</dbReference>
<dbReference type="EMBL" id="BAABRI010000019">
    <property type="protein sequence ID" value="GAA5483926.1"/>
    <property type="molecule type" value="Genomic_DNA"/>
</dbReference>
<sequence length="182" mass="19944">MNIILSRLLAALLMGSPIFAADPGSFLDVSAKVEGKASYKDVKGSSTRTKTQNRTLKIEISNLGKEDVPATKVKWTVFGHRMKDHKLVELKSGESTVVVPGRDKVELSSAEVKVTGTREHTVSVRKRSRGKTRTTSQKVPASGVEYFGYAVEVYVSGQLVASEYSQPSLEKELHPGKETKKH</sequence>
<gene>
    <name evidence="2" type="ORF">Hsar01_03163</name>
</gene>